<dbReference type="PANTHER" id="PTHR33602:SF1">
    <property type="entry name" value="REGULATORY PROTEIN RECX FAMILY PROTEIN"/>
    <property type="match status" value="1"/>
</dbReference>
<dbReference type="HAMAP" id="MF_01114">
    <property type="entry name" value="RecX"/>
    <property type="match status" value="1"/>
</dbReference>
<dbReference type="GO" id="GO:0005737">
    <property type="term" value="C:cytoplasm"/>
    <property type="evidence" value="ECO:0007669"/>
    <property type="project" value="UniProtKB-SubCell"/>
</dbReference>
<reference evidence="7" key="1">
    <citation type="submission" date="2011-09" db="EMBL/GenBank/DDBJ databases">
        <title>The permanent draft genome of Mucilaginibacter paludis DSM 18603.</title>
        <authorList>
            <consortium name="US DOE Joint Genome Institute (JGI-PGF)"/>
            <person name="Lucas S."/>
            <person name="Han J."/>
            <person name="Lapidus A."/>
            <person name="Bruce D."/>
            <person name="Goodwin L."/>
            <person name="Pitluck S."/>
            <person name="Peters L."/>
            <person name="Kyrpides N."/>
            <person name="Mavromatis K."/>
            <person name="Ivanova N."/>
            <person name="Mikhailova N."/>
            <person name="Held B."/>
            <person name="Detter J.C."/>
            <person name="Tapia R."/>
            <person name="Han C."/>
            <person name="Land M."/>
            <person name="Hauser L."/>
            <person name="Markowitz V."/>
            <person name="Cheng J.-F."/>
            <person name="Hugenholtz P."/>
            <person name="Woyke T."/>
            <person name="Wu D."/>
            <person name="Tindall B."/>
            <person name="Brambilla E."/>
            <person name="Klenk H.-P."/>
            <person name="Eisen J.A."/>
        </authorList>
    </citation>
    <scope>NUCLEOTIDE SEQUENCE [LARGE SCALE GENOMIC DNA]</scope>
    <source>
        <strain evidence="7">DSM 18603</strain>
    </source>
</reference>
<dbReference type="HOGENOM" id="CLU_066607_5_0_10"/>
<accession>H1YFQ1</accession>
<dbReference type="RefSeq" id="WP_008503999.1">
    <property type="nucleotide sequence ID" value="NZ_CM001403.1"/>
</dbReference>
<evidence type="ECO:0000256" key="2">
    <source>
        <dbReference type="ARBA" id="ARBA00009695"/>
    </source>
</evidence>
<evidence type="ECO:0000256" key="4">
    <source>
        <dbReference type="ARBA" id="ARBA00022490"/>
    </source>
</evidence>
<dbReference type="EMBL" id="CM001403">
    <property type="protein sequence ID" value="EHQ24453.1"/>
    <property type="molecule type" value="Genomic_DNA"/>
</dbReference>
<dbReference type="Pfam" id="PF02631">
    <property type="entry name" value="RecX_HTH2"/>
    <property type="match status" value="1"/>
</dbReference>
<evidence type="ECO:0000259" key="6">
    <source>
        <dbReference type="PROSITE" id="PS50181"/>
    </source>
</evidence>
<gene>
    <name evidence="5" type="primary">recX</name>
    <name evidence="7" type="ORF">Mucpa_0254</name>
</gene>
<name>H1YFQ1_9SPHI</name>
<keyword evidence="4 5" id="KW-0963">Cytoplasm</keyword>
<dbReference type="AlphaFoldDB" id="H1YFQ1"/>
<dbReference type="PROSITE" id="PS50181">
    <property type="entry name" value="FBOX"/>
    <property type="match status" value="1"/>
</dbReference>
<dbReference type="GO" id="GO:0006282">
    <property type="term" value="P:regulation of DNA repair"/>
    <property type="evidence" value="ECO:0007669"/>
    <property type="project" value="UniProtKB-UniRule"/>
</dbReference>
<evidence type="ECO:0000313" key="8">
    <source>
        <dbReference type="Proteomes" id="UP000002774"/>
    </source>
</evidence>
<evidence type="ECO:0000313" key="7">
    <source>
        <dbReference type="EMBL" id="EHQ24453.1"/>
    </source>
</evidence>
<feature type="domain" description="F-box" evidence="6">
    <location>
        <begin position="88"/>
        <end position="135"/>
    </location>
</feature>
<dbReference type="eggNOG" id="COG2137">
    <property type="taxonomic scope" value="Bacteria"/>
</dbReference>
<evidence type="ECO:0000256" key="1">
    <source>
        <dbReference type="ARBA" id="ARBA00004496"/>
    </source>
</evidence>
<dbReference type="OrthoDB" id="1523826at2"/>
<dbReference type="InterPro" id="IPR003783">
    <property type="entry name" value="Regulatory_RecX"/>
</dbReference>
<dbReference type="STRING" id="714943.Mucpa_0254"/>
<dbReference type="InterPro" id="IPR036388">
    <property type="entry name" value="WH-like_DNA-bd_sf"/>
</dbReference>
<sequence>MENQTSAPKITDPKMALQKAEQYCAYQERAQQEVRNKLYDWGLWPDAIEQIIANLIEGNFLNEERFARQYAKGKFSQKGWGRIKIKQALKFKRIPEKLIQKALKEIDGDDYTKRLSQIIQKKEAVLDEKDAYKKRYKLQQYALSRGFENDLIADILNNSHL</sequence>
<evidence type="ECO:0000256" key="5">
    <source>
        <dbReference type="HAMAP-Rule" id="MF_01114"/>
    </source>
</evidence>
<dbReference type="Gene3D" id="1.10.10.10">
    <property type="entry name" value="Winged helix-like DNA-binding domain superfamily/Winged helix DNA-binding domain"/>
    <property type="match status" value="2"/>
</dbReference>
<dbReference type="InterPro" id="IPR001810">
    <property type="entry name" value="F-box_dom"/>
</dbReference>
<comment type="function">
    <text evidence="5">Modulates RecA activity.</text>
</comment>
<comment type="subcellular location">
    <subcellularLocation>
        <location evidence="1 5">Cytoplasm</location>
    </subcellularLocation>
</comment>
<organism evidence="7 8">
    <name type="scientific">Mucilaginibacter paludis DSM 18603</name>
    <dbReference type="NCBI Taxonomy" id="714943"/>
    <lineage>
        <taxon>Bacteria</taxon>
        <taxon>Pseudomonadati</taxon>
        <taxon>Bacteroidota</taxon>
        <taxon>Sphingobacteriia</taxon>
        <taxon>Sphingobacteriales</taxon>
        <taxon>Sphingobacteriaceae</taxon>
        <taxon>Mucilaginibacter</taxon>
    </lineage>
</organism>
<protein>
    <recommendedName>
        <fullName evidence="3 5">Regulatory protein RecX</fullName>
    </recommendedName>
</protein>
<dbReference type="PANTHER" id="PTHR33602">
    <property type="entry name" value="REGULATORY PROTEIN RECX FAMILY PROTEIN"/>
    <property type="match status" value="1"/>
</dbReference>
<dbReference type="InterPro" id="IPR053926">
    <property type="entry name" value="RecX_HTH_1st"/>
</dbReference>
<proteinExistence type="inferred from homology"/>
<keyword evidence="8" id="KW-1185">Reference proteome</keyword>
<dbReference type="InterPro" id="IPR053925">
    <property type="entry name" value="RecX_HTH_3rd"/>
</dbReference>
<comment type="similarity">
    <text evidence="2 5">Belongs to the RecX family.</text>
</comment>
<dbReference type="Pfam" id="PF21981">
    <property type="entry name" value="RecX_HTH3"/>
    <property type="match status" value="1"/>
</dbReference>
<dbReference type="Proteomes" id="UP000002774">
    <property type="component" value="Chromosome"/>
</dbReference>
<dbReference type="Pfam" id="PF21982">
    <property type="entry name" value="RecX_HTH1"/>
    <property type="match status" value="1"/>
</dbReference>
<evidence type="ECO:0000256" key="3">
    <source>
        <dbReference type="ARBA" id="ARBA00018111"/>
    </source>
</evidence>
<dbReference type="InterPro" id="IPR053924">
    <property type="entry name" value="RecX_HTH_2nd"/>
</dbReference>